<protein>
    <submittedName>
        <fullName evidence="2">Uncharacterized protein</fullName>
    </submittedName>
</protein>
<proteinExistence type="predicted"/>
<dbReference type="AlphaFoldDB" id="A0A2P2PG36"/>
<feature type="region of interest" description="Disordered" evidence="1">
    <location>
        <begin position="1"/>
        <end position="42"/>
    </location>
</feature>
<evidence type="ECO:0000256" key="1">
    <source>
        <dbReference type="SAM" id="MobiDB-lite"/>
    </source>
</evidence>
<name>A0A2P2PG36_RHIMU</name>
<organism evidence="2">
    <name type="scientific">Rhizophora mucronata</name>
    <name type="common">Asiatic mangrove</name>
    <dbReference type="NCBI Taxonomy" id="61149"/>
    <lineage>
        <taxon>Eukaryota</taxon>
        <taxon>Viridiplantae</taxon>
        <taxon>Streptophyta</taxon>
        <taxon>Embryophyta</taxon>
        <taxon>Tracheophyta</taxon>
        <taxon>Spermatophyta</taxon>
        <taxon>Magnoliopsida</taxon>
        <taxon>eudicotyledons</taxon>
        <taxon>Gunneridae</taxon>
        <taxon>Pentapetalae</taxon>
        <taxon>rosids</taxon>
        <taxon>fabids</taxon>
        <taxon>Malpighiales</taxon>
        <taxon>Rhizophoraceae</taxon>
        <taxon>Rhizophora</taxon>
    </lineage>
</organism>
<reference evidence="2" key="1">
    <citation type="submission" date="2018-02" db="EMBL/GenBank/DDBJ databases">
        <title>Rhizophora mucronata_Transcriptome.</title>
        <authorList>
            <person name="Meera S.P."/>
            <person name="Sreeshan A."/>
            <person name="Augustine A."/>
        </authorList>
    </citation>
    <scope>NUCLEOTIDE SEQUENCE</scope>
    <source>
        <tissue evidence="2">Leaf</tissue>
    </source>
</reference>
<feature type="compositionally biased region" description="Polar residues" evidence="1">
    <location>
        <begin position="1"/>
        <end position="12"/>
    </location>
</feature>
<dbReference type="EMBL" id="GGEC01073236">
    <property type="protein sequence ID" value="MBX53720.1"/>
    <property type="molecule type" value="Transcribed_RNA"/>
</dbReference>
<sequence length="42" mass="5050">MMNNDETSNLTNKRAMGLFETDEKTNKSIIKRFDERKETQKR</sequence>
<accession>A0A2P2PG36</accession>
<evidence type="ECO:0000313" key="2">
    <source>
        <dbReference type="EMBL" id="MBX53720.1"/>
    </source>
</evidence>
<feature type="compositionally biased region" description="Basic and acidic residues" evidence="1">
    <location>
        <begin position="21"/>
        <end position="42"/>
    </location>
</feature>